<evidence type="ECO:0000313" key="10">
    <source>
        <dbReference type="EMBL" id="MFC7582004.1"/>
    </source>
</evidence>
<dbReference type="PROSITE" id="PS50928">
    <property type="entry name" value="ABC_TM1"/>
    <property type="match status" value="1"/>
</dbReference>
<feature type="domain" description="ABC transmembrane type-1" evidence="9">
    <location>
        <begin position="98"/>
        <end position="313"/>
    </location>
</feature>
<dbReference type="RefSeq" id="WP_380975777.1">
    <property type="nucleotide sequence ID" value="NZ_JBHTEF010000001.1"/>
</dbReference>
<feature type="compositionally biased region" description="Low complexity" evidence="8">
    <location>
        <begin position="1"/>
        <end position="25"/>
    </location>
</feature>
<dbReference type="CDD" id="cd06261">
    <property type="entry name" value="TM_PBP2"/>
    <property type="match status" value="1"/>
</dbReference>
<dbReference type="EMBL" id="JBHTEF010000001">
    <property type="protein sequence ID" value="MFC7582004.1"/>
    <property type="molecule type" value="Genomic_DNA"/>
</dbReference>
<dbReference type="Gene3D" id="1.10.3720.10">
    <property type="entry name" value="MetI-like"/>
    <property type="match status" value="1"/>
</dbReference>
<evidence type="ECO:0000256" key="1">
    <source>
        <dbReference type="ARBA" id="ARBA00004651"/>
    </source>
</evidence>
<keyword evidence="6 7" id="KW-0472">Membrane</keyword>
<dbReference type="SUPFAM" id="SSF161098">
    <property type="entry name" value="MetI-like"/>
    <property type="match status" value="1"/>
</dbReference>
<evidence type="ECO:0000256" key="5">
    <source>
        <dbReference type="ARBA" id="ARBA00022989"/>
    </source>
</evidence>
<keyword evidence="2 7" id="KW-0813">Transport</keyword>
<evidence type="ECO:0000256" key="7">
    <source>
        <dbReference type="RuleBase" id="RU363032"/>
    </source>
</evidence>
<evidence type="ECO:0000256" key="3">
    <source>
        <dbReference type="ARBA" id="ARBA00022475"/>
    </source>
</evidence>
<sequence length="325" mass="35057">MSSSPTRSSPPSTRTAPPTSAPSTPRTKRKTGADRERTTGWLFATPTALMLLVFFVAPILLVVVMALSKWTLLGGDLGLNGGENFAKVLADPLLGQSIWFTLKYTLVTTVILMPIALGLALLVQESRRWNNILRTAILLPSALGIASASLLFYALYSPQVGPLNQILAALGAMDRNSSILGTPDGALWATVFLVVWRFSGYYMLLTMVGLQAIPGDVYEAAVIDGASRWQSFTHITLPLLRPTIAMTMIMSITGSLLAFDQFYILTKGGPNNATLTVVQLIYKYAFETKRDLGMAAALSVIVLAALVVINAFQLRAMGVTGEEEQ</sequence>
<name>A0ABW2SQ48_9ACTO</name>
<dbReference type="InterPro" id="IPR000515">
    <property type="entry name" value="MetI-like"/>
</dbReference>
<dbReference type="InterPro" id="IPR035906">
    <property type="entry name" value="MetI-like_sf"/>
</dbReference>
<evidence type="ECO:0000256" key="8">
    <source>
        <dbReference type="SAM" id="MobiDB-lite"/>
    </source>
</evidence>
<keyword evidence="3" id="KW-1003">Cell membrane</keyword>
<gene>
    <name evidence="10" type="ORF">ACFQWG_12440</name>
</gene>
<dbReference type="InterPro" id="IPR051393">
    <property type="entry name" value="ABC_transporter_permease"/>
</dbReference>
<feature type="transmembrane region" description="Helical" evidence="7">
    <location>
        <begin position="104"/>
        <end position="123"/>
    </location>
</feature>
<evidence type="ECO:0000256" key="6">
    <source>
        <dbReference type="ARBA" id="ARBA00023136"/>
    </source>
</evidence>
<keyword evidence="5 7" id="KW-1133">Transmembrane helix</keyword>
<comment type="similarity">
    <text evidence="7">Belongs to the binding-protein-dependent transport system permease family.</text>
</comment>
<keyword evidence="11" id="KW-1185">Reference proteome</keyword>
<accession>A0ABW2SQ48</accession>
<reference evidence="11" key="1">
    <citation type="journal article" date="2019" name="Int. J. Syst. Evol. Microbiol.">
        <title>The Global Catalogue of Microorganisms (GCM) 10K type strain sequencing project: providing services to taxonomists for standard genome sequencing and annotation.</title>
        <authorList>
            <consortium name="The Broad Institute Genomics Platform"/>
            <consortium name="The Broad Institute Genome Sequencing Center for Infectious Disease"/>
            <person name="Wu L."/>
            <person name="Ma J."/>
        </authorList>
    </citation>
    <scope>NUCLEOTIDE SEQUENCE [LARGE SCALE GENOMIC DNA]</scope>
    <source>
        <strain evidence="11">CCUG 56698</strain>
    </source>
</reference>
<comment type="caution">
    <text evidence="10">The sequence shown here is derived from an EMBL/GenBank/DDBJ whole genome shotgun (WGS) entry which is preliminary data.</text>
</comment>
<feature type="transmembrane region" description="Helical" evidence="7">
    <location>
        <begin position="244"/>
        <end position="265"/>
    </location>
</feature>
<keyword evidence="4 7" id="KW-0812">Transmembrane</keyword>
<protein>
    <submittedName>
        <fullName evidence="10">Carbohydrate ABC transporter permease</fullName>
    </submittedName>
</protein>
<feature type="transmembrane region" description="Helical" evidence="7">
    <location>
        <begin position="292"/>
        <end position="312"/>
    </location>
</feature>
<dbReference type="Pfam" id="PF00528">
    <property type="entry name" value="BPD_transp_1"/>
    <property type="match status" value="1"/>
</dbReference>
<evidence type="ECO:0000256" key="4">
    <source>
        <dbReference type="ARBA" id="ARBA00022692"/>
    </source>
</evidence>
<feature type="transmembrane region" description="Helical" evidence="7">
    <location>
        <begin position="39"/>
        <end position="67"/>
    </location>
</feature>
<dbReference type="Proteomes" id="UP001596527">
    <property type="component" value="Unassembled WGS sequence"/>
</dbReference>
<comment type="subcellular location">
    <subcellularLocation>
        <location evidence="1 7">Cell membrane</location>
        <topology evidence="1 7">Multi-pass membrane protein</topology>
    </subcellularLocation>
</comment>
<proteinExistence type="inferred from homology"/>
<feature type="transmembrane region" description="Helical" evidence="7">
    <location>
        <begin position="185"/>
        <end position="204"/>
    </location>
</feature>
<organism evidence="10 11">
    <name type="scientific">Schaalia naturae</name>
    <dbReference type="NCBI Taxonomy" id="635203"/>
    <lineage>
        <taxon>Bacteria</taxon>
        <taxon>Bacillati</taxon>
        <taxon>Actinomycetota</taxon>
        <taxon>Actinomycetes</taxon>
        <taxon>Actinomycetales</taxon>
        <taxon>Actinomycetaceae</taxon>
        <taxon>Schaalia</taxon>
    </lineage>
</organism>
<evidence type="ECO:0000256" key="2">
    <source>
        <dbReference type="ARBA" id="ARBA00022448"/>
    </source>
</evidence>
<evidence type="ECO:0000259" key="9">
    <source>
        <dbReference type="PROSITE" id="PS50928"/>
    </source>
</evidence>
<dbReference type="PANTHER" id="PTHR30193:SF37">
    <property type="entry name" value="INNER MEMBRANE ABC TRANSPORTER PERMEASE PROTEIN YCJO"/>
    <property type="match status" value="1"/>
</dbReference>
<feature type="region of interest" description="Disordered" evidence="8">
    <location>
        <begin position="1"/>
        <end position="35"/>
    </location>
</feature>
<feature type="transmembrane region" description="Helical" evidence="7">
    <location>
        <begin position="135"/>
        <end position="156"/>
    </location>
</feature>
<dbReference type="PANTHER" id="PTHR30193">
    <property type="entry name" value="ABC TRANSPORTER PERMEASE PROTEIN"/>
    <property type="match status" value="1"/>
</dbReference>
<evidence type="ECO:0000313" key="11">
    <source>
        <dbReference type="Proteomes" id="UP001596527"/>
    </source>
</evidence>